<gene>
    <name evidence="2" type="ORF">SK128_013613</name>
</gene>
<evidence type="ECO:0000256" key="1">
    <source>
        <dbReference type="SAM" id="SignalP"/>
    </source>
</evidence>
<proteinExistence type="predicted"/>
<dbReference type="EMBL" id="JAXCGZ010017624">
    <property type="protein sequence ID" value="KAK7067866.1"/>
    <property type="molecule type" value="Genomic_DNA"/>
</dbReference>
<dbReference type="AlphaFoldDB" id="A0AAN8ZTD8"/>
<feature type="signal peptide" evidence="1">
    <location>
        <begin position="1"/>
        <end position="28"/>
    </location>
</feature>
<protein>
    <submittedName>
        <fullName evidence="2">Uncharacterized protein</fullName>
    </submittedName>
</protein>
<feature type="non-terminal residue" evidence="2">
    <location>
        <position position="1"/>
    </location>
</feature>
<organism evidence="2 3">
    <name type="scientific">Halocaridina rubra</name>
    <name type="common">Hawaiian red shrimp</name>
    <dbReference type="NCBI Taxonomy" id="373956"/>
    <lineage>
        <taxon>Eukaryota</taxon>
        <taxon>Metazoa</taxon>
        <taxon>Ecdysozoa</taxon>
        <taxon>Arthropoda</taxon>
        <taxon>Crustacea</taxon>
        <taxon>Multicrustacea</taxon>
        <taxon>Malacostraca</taxon>
        <taxon>Eumalacostraca</taxon>
        <taxon>Eucarida</taxon>
        <taxon>Decapoda</taxon>
        <taxon>Pleocyemata</taxon>
        <taxon>Caridea</taxon>
        <taxon>Atyoidea</taxon>
        <taxon>Atyidae</taxon>
        <taxon>Halocaridina</taxon>
    </lineage>
</organism>
<reference evidence="2 3" key="1">
    <citation type="submission" date="2023-11" db="EMBL/GenBank/DDBJ databases">
        <title>Halocaridina rubra genome assembly.</title>
        <authorList>
            <person name="Smith C."/>
        </authorList>
    </citation>
    <scope>NUCLEOTIDE SEQUENCE [LARGE SCALE GENOMIC DNA]</scope>
    <source>
        <strain evidence="2">EP-1</strain>
        <tissue evidence="2">Whole</tissue>
    </source>
</reference>
<comment type="caution">
    <text evidence="2">The sequence shown here is derived from an EMBL/GenBank/DDBJ whole genome shotgun (WGS) entry which is preliminary data.</text>
</comment>
<dbReference type="Proteomes" id="UP001381693">
    <property type="component" value="Unassembled WGS sequence"/>
</dbReference>
<keyword evidence="3" id="KW-1185">Reference proteome</keyword>
<accession>A0AAN8ZTD8</accession>
<sequence length="60" mass="6751">STASRDFNLLLLLLQLLILLHLRQRLHHLVMPVGAASLTDGRENEAVSNINHQSVIRNVE</sequence>
<name>A0AAN8ZTD8_HALRR</name>
<feature type="chain" id="PRO_5042987601" evidence="1">
    <location>
        <begin position="29"/>
        <end position="60"/>
    </location>
</feature>
<evidence type="ECO:0000313" key="2">
    <source>
        <dbReference type="EMBL" id="KAK7067866.1"/>
    </source>
</evidence>
<evidence type="ECO:0000313" key="3">
    <source>
        <dbReference type="Proteomes" id="UP001381693"/>
    </source>
</evidence>
<keyword evidence="1" id="KW-0732">Signal</keyword>